<proteinExistence type="predicted"/>
<feature type="compositionally biased region" description="Basic and acidic residues" evidence="1">
    <location>
        <begin position="1"/>
        <end position="10"/>
    </location>
</feature>
<evidence type="ECO:0000313" key="3">
    <source>
        <dbReference type="EMBL" id="PRY12898.1"/>
    </source>
</evidence>
<dbReference type="RefSeq" id="WP_106212752.1">
    <property type="nucleotide sequence ID" value="NZ_PVZF01000009.1"/>
</dbReference>
<evidence type="ECO:0000313" key="4">
    <source>
        <dbReference type="Proteomes" id="UP000238083"/>
    </source>
</evidence>
<protein>
    <submittedName>
        <fullName evidence="3">Suppressor of fused protein SUFU</fullName>
    </submittedName>
</protein>
<dbReference type="AlphaFoldDB" id="A0A2T0R0S5"/>
<dbReference type="Proteomes" id="UP000238083">
    <property type="component" value="Unassembled WGS sequence"/>
</dbReference>
<keyword evidence="4" id="KW-1185">Reference proteome</keyword>
<organism evidence="3 4">
    <name type="scientific">Kineococcus rhizosphaerae</name>
    <dbReference type="NCBI Taxonomy" id="559628"/>
    <lineage>
        <taxon>Bacteria</taxon>
        <taxon>Bacillati</taxon>
        <taxon>Actinomycetota</taxon>
        <taxon>Actinomycetes</taxon>
        <taxon>Kineosporiales</taxon>
        <taxon>Kineosporiaceae</taxon>
        <taxon>Kineococcus</taxon>
    </lineage>
</organism>
<gene>
    <name evidence="3" type="ORF">CLV37_10983</name>
</gene>
<name>A0A2T0R0S5_9ACTN</name>
<accession>A0A2T0R0S5</accession>
<sequence length="210" mass="22841">MSEEGRDGADRGPAAGGFAEPSDAEVRMARFVGEQLAPDGRPEIEDFLSRDETLLLDVMTAVDAPAPGFTSVSTLSMHRYPNVVGSTDVRVELVTVLEDVERRLATGLLVASAFAAIGEPWPLSPGTVFPGIVADLLGGRTEHLLLTTPGNFDHLSRYPLAPDLDVHWLQAVPVHESERVFLLEHGLDALEQRFEAAELPFYDVRRDAVV</sequence>
<feature type="domain" description="Suppressor of fused-like" evidence="2">
    <location>
        <begin position="56"/>
        <end position="206"/>
    </location>
</feature>
<feature type="region of interest" description="Disordered" evidence="1">
    <location>
        <begin position="1"/>
        <end position="22"/>
    </location>
</feature>
<dbReference type="EMBL" id="PVZF01000009">
    <property type="protein sequence ID" value="PRY12898.1"/>
    <property type="molecule type" value="Genomic_DNA"/>
</dbReference>
<dbReference type="InterPro" id="IPR020941">
    <property type="entry name" value="SUFU-like_domain"/>
</dbReference>
<dbReference type="OrthoDB" id="8479146at2"/>
<reference evidence="3 4" key="1">
    <citation type="submission" date="2018-03" db="EMBL/GenBank/DDBJ databases">
        <title>Genomic Encyclopedia of Archaeal and Bacterial Type Strains, Phase II (KMG-II): from individual species to whole genera.</title>
        <authorList>
            <person name="Goeker M."/>
        </authorList>
    </citation>
    <scope>NUCLEOTIDE SEQUENCE [LARGE SCALE GENOMIC DNA]</scope>
    <source>
        <strain evidence="3 4">DSM 19711</strain>
    </source>
</reference>
<evidence type="ECO:0000256" key="1">
    <source>
        <dbReference type="SAM" id="MobiDB-lite"/>
    </source>
</evidence>
<dbReference type="Pfam" id="PF05076">
    <property type="entry name" value="SUFU"/>
    <property type="match status" value="1"/>
</dbReference>
<evidence type="ECO:0000259" key="2">
    <source>
        <dbReference type="Pfam" id="PF05076"/>
    </source>
</evidence>
<comment type="caution">
    <text evidence="3">The sequence shown here is derived from an EMBL/GenBank/DDBJ whole genome shotgun (WGS) entry which is preliminary data.</text>
</comment>